<dbReference type="Gene3D" id="3.40.50.300">
    <property type="entry name" value="P-loop containing nucleotide triphosphate hydrolases"/>
    <property type="match status" value="1"/>
</dbReference>
<dbReference type="SUPFAM" id="SSF52172">
    <property type="entry name" value="CheY-like"/>
    <property type="match status" value="1"/>
</dbReference>
<dbReference type="InterPro" id="IPR027417">
    <property type="entry name" value="P-loop_NTPase"/>
</dbReference>
<dbReference type="PROSITE" id="PS50110">
    <property type="entry name" value="RESPONSE_REGULATORY"/>
    <property type="match status" value="1"/>
</dbReference>
<dbReference type="SMART" id="SM00382">
    <property type="entry name" value="AAA"/>
    <property type="match status" value="1"/>
</dbReference>
<evidence type="ECO:0000256" key="2">
    <source>
        <dbReference type="ARBA" id="ARBA00022840"/>
    </source>
</evidence>
<feature type="domain" description="Sigma-54 factor interaction" evidence="9">
    <location>
        <begin position="153"/>
        <end position="379"/>
    </location>
</feature>
<dbReference type="InterPro" id="IPR002078">
    <property type="entry name" value="Sigma_54_int"/>
</dbReference>
<sequence>MQTRTELRDEDRIIHLVDDDADLRHALKQSLELEGLNVVCHDRAEAIADLPLRSLHGVIVSDIRMPGMDGLALMRQVLSIDPTMPVVLITGHGDVQMAVEAMRAGAYDFIEKPFAASRLLSVIERGLEKRRLVLENRILRNALDGGDDLSSRLVGRNPAIQRLRAQIAAVADTDADVLVTGETGAGKEVVARALHDFGPRRKANFVAINCAALPAEIFESELFGHEAGAFTGAQKLRIGKMEHANGGTIFLDEIESMPLDLQAKLLRAIEGRYIERLGSNRQVPLDVRFVAATKTDLSNNPAFRTDLYYRLNVITLDIPSLRVRKDDIPLLFFHMAREARARYRREIPDITPQIEAGLMAHDWPGNVRELRNVADRFVLGMWTGFGTLAEAAMESVSGNLPERVEAFERAVIKAEIARNGGALKPTYESLGISRKGLYEKMRRLSISTDEGAGGS</sequence>
<keyword evidence="1" id="KW-0547">Nucleotide-binding</keyword>
<evidence type="ECO:0000256" key="4">
    <source>
        <dbReference type="ARBA" id="ARBA00023015"/>
    </source>
</evidence>
<evidence type="ECO:0000256" key="1">
    <source>
        <dbReference type="ARBA" id="ARBA00022741"/>
    </source>
</evidence>
<name>A0ABT3Z9I0_9HYPH</name>
<dbReference type="Gene3D" id="3.40.50.2300">
    <property type="match status" value="1"/>
</dbReference>
<dbReference type="Gene3D" id="1.10.8.60">
    <property type="match status" value="1"/>
</dbReference>
<dbReference type="RefSeq" id="WP_267653985.1">
    <property type="nucleotide sequence ID" value="NZ_JAOVZR010000001.1"/>
</dbReference>
<evidence type="ECO:0000256" key="7">
    <source>
        <dbReference type="ARBA" id="ARBA00023163"/>
    </source>
</evidence>
<dbReference type="EMBL" id="JAOVZR010000001">
    <property type="protein sequence ID" value="MCY0148418.1"/>
    <property type="molecule type" value="Genomic_DNA"/>
</dbReference>
<dbReference type="InterPro" id="IPR011006">
    <property type="entry name" value="CheY-like_superfamily"/>
</dbReference>
<accession>A0ABT3Z9I0</accession>
<keyword evidence="8" id="KW-0597">Phosphoprotein</keyword>
<protein>
    <submittedName>
        <fullName evidence="11">Sigma-54 dependent transcriptional regulator</fullName>
    </submittedName>
</protein>
<dbReference type="InterPro" id="IPR009057">
    <property type="entry name" value="Homeodomain-like_sf"/>
</dbReference>
<dbReference type="Gene3D" id="1.10.10.60">
    <property type="entry name" value="Homeodomain-like"/>
    <property type="match status" value="1"/>
</dbReference>
<keyword evidence="7" id="KW-0804">Transcription</keyword>
<proteinExistence type="predicted"/>
<dbReference type="SMART" id="SM00448">
    <property type="entry name" value="REC"/>
    <property type="match status" value="1"/>
</dbReference>
<evidence type="ECO:0000313" key="11">
    <source>
        <dbReference type="EMBL" id="MCY0148418.1"/>
    </source>
</evidence>
<dbReference type="InterPro" id="IPR025943">
    <property type="entry name" value="Sigma_54_int_dom_ATP-bd_2"/>
</dbReference>
<evidence type="ECO:0000256" key="5">
    <source>
        <dbReference type="ARBA" id="ARBA00023125"/>
    </source>
</evidence>
<dbReference type="Pfam" id="PF00158">
    <property type="entry name" value="Sigma54_activat"/>
    <property type="match status" value="1"/>
</dbReference>
<evidence type="ECO:0000259" key="9">
    <source>
        <dbReference type="PROSITE" id="PS50045"/>
    </source>
</evidence>
<keyword evidence="2" id="KW-0067">ATP-binding</keyword>
<evidence type="ECO:0000256" key="8">
    <source>
        <dbReference type="PROSITE-ProRule" id="PRU00169"/>
    </source>
</evidence>
<dbReference type="CDD" id="cd00009">
    <property type="entry name" value="AAA"/>
    <property type="match status" value="1"/>
</dbReference>
<keyword evidence="4" id="KW-0805">Transcription regulation</keyword>
<reference evidence="11" key="1">
    <citation type="submission" date="2022-10" db="EMBL/GenBank/DDBJ databases">
        <title>Hoeflea sp. G2-23, isolated from marine algae.</title>
        <authorList>
            <person name="Kristyanto S."/>
            <person name="Kim J.M."/>
            <person name="Jeon C.O."/>
        </authorList>
    </citation>
    <scope>NUCLEOTIDE SEQUENCE</scope>
    <source>
        <strain evidence="11">G2-23</strain>
    </source>
</reference>
<gene>
    <name evidence="11" type="ORF">OEG84_12025</name>
</gene>
<dbReference type="PROSITE" id="PS00676">
    <property type="entry name" value="SIGMA54_INTERACT_2"/>
    <property type="match status" value="1"/>
</dbReference>
<dbReference type="Pfam" id="PF25601">
    <property type="entry name" value="AAA_lid_14"/>
    <property type="match status" value="1"/>
</dbReference>
<dbReference type="InterPro" id="IPR058031">
    <property type="entry name" value="AAA_lid_NorR"/>
</dbReference>
<dbReference type="InterPro" id="IPR003593">
    <property type="entry name" value="AAA+_ATPase"/>
</dbReference>
<dbReference type="PROSITE" id="PS00675">
    <property type="entry name" value="SIGMA54_INTERACT_1"/>
    <property type="match status" value="1"/>
</dbReference>
<comment type="caution">
    <text evidence="11">The sequence shown here is derived from an EMBL/GenBank/DDBJ whole genome shotgun (WGS) entry which is preliminary data.</text>
</comment>
<keyword evidence="5" id="KW-0238">DNA-binding</keyword>
<dbReference type="Pfam" id="PF02954">
    <property type="entry name" value="HTH_8"/>
    <property type="match status" value="1"/>
</dbReference>
<keyword evidence="6" id="KW-0010">Activator</keyword>
<evidence type="ECO:0000259" key="10">
    <source>
        <dbReference type="PROSITE" id="PS50110"/>
    </source>
</evidence>
<dbReference type="SUPFAM" id="SSF52540">
    <property type="entry name" value="P-loop containing nucleoside triphosphate hydrolases"/>
    <property type="match status" value="1"/>
</dbReference>
<keyword evidence="3" id="KW-0902">Two-component regulatory system</keyword>
<dbReference type="PANTHER" id="PTHR32071">
    <property type="entry name" value="TRANSCRIPTIONAL REGULATORY PROTEIN"/>
    <property type="match status" value="1"/>
</dbReference>
<dbReference type="Proteomes" id="UP001073227">
    <property type="component" value="Unassembled WGS sequence"/>
</dbReference>
<dbReference type="SUPFAM" id="SSF46689">
    <property type="entry name" value="Homeodomain-like"/>
    <property type="match status" value="1"/>
</dbReference>
<feature type="domain" description="Response regulatory" evidence="10">
    <location>
        <begin position="13"/>
        <end position="127"/>
    </location>
</feature>
<organism evidence="11 12">
    <name type="scientific">Hoeflea algicola</name>
    <dbReference type="NCBI Taxonomy" id="2983763"/>
    <lineage>
        <taxon>Bacteria</taxon>
        <taxon>Pseudomonadati</taxon>
        <taxon>Pseudomonadota</taxon>
        <taxon>Alphaproteobacteria</taxon>
        <taxon>Hyphomicrobiales</taxon>
        <taxon>Rhizobiaceae</taxon>
        <taxon>Hoeflea</taxon>
    </lineage>
</organism>
<dbReference type="PROSITE" id="PS00688">
    <property type="entry name" value="SIGMA54_INTERACT_3"/>
    <property type="match status" value="1"/>
</dbReference>
<feature type="modified residue" description="4-aspartylphosphate" evidence="8">
    <location>
        <position position="62"/>
    </location>
</feature>
<evidence type="ECO:0000256" key="6">
    <source>
        <dbReference type="ARBA" id="ARBA00023159"/>
    </source>
</evidence>
<dbReference type="InterPro" id="IPR001789">
    <property type="entry name" value="Sig_transdc_resp-reg_receiver"/>
</dbReference>
<dbReference type="InterPro" id="IPR002197">
    <property type="entry name" value="HTH_Fis"/>
</dbReference>
<dbReference type="InterPro" id="IPR025944">
    <property type="entry name" value="Sigma_54_int_dom_CS"/>
</dbReference>
<dbReference type="PROSITE" id="PS50045">
    <property type="entry name" value="SIGMA54_INTERACT_4"/>
    <property type="match status" value="1"/>
</dbReference>
<keyword evidence="12" id="KW-1185">Reference proteome</keyword>
<dbReference type="Pfam" id="PF00072">
    <property type="entry name" value="Response_reg"/>
    <property type="match status" value="1"/>
</dbReference>
<dbReference type="InterPro" id="IPR025662">
    <property type="entry name" value="Sigma_54_int_dom_ATP-bd_1"/>
</dbReference>
<dbReference type="PANTHER" id="PTHR32071:SF57">
    <property type="entry name" value="C4-DICARBOXYLATE TRANSPORT TRANSCRIPTIONAL REGULATORY PROTEIN DCTD"/>
    <property type="match status" value="1"/>
</dbReference>
<evidence type="ECO:0000256" key="3">
    <source>
        <dbReference type="ARBA" id="ARBA00023012"/>
    </source>
</evidence>
<dbReference type="CDD" id="cd17549">
    <property type="entry name" value="REC_DctD-like"/>
    <property type="match status" value="1"/>
</dbReference>
<evidence type="ECO:0000313" key="12">
    <source>
        <dbReference type="Proteomes" id="UP001073227"/>
    </source>
</evidence>